<keyword evidence="2" id="KW-1185">Reference proteome</keyword>
<dbReference type="EMBL" id="JARKHS020011585">
    <property type="protein sequence ID" value="KAK8777655.1"/>
    <property type="molecule type" value="Genomic_DNA"/>
</dbReference>
<evidence type="ECO:0000313" key="1">
    <source>
        <dbReference type="EMBL" id="KAK8777655.1"/>
    </source>
</evidence>
<organism evidence="1 2">
    <name type="scientific">Amblyomma americanum</name>
    <name type="common">Lone star tick</name>
    <dbReference type="NCBI Taxonomy" id="6943"/>
    <lineage>
        <taxon>Eukaryota</taxon>
        <taxon>Metazoa</taxon>
        <taxon>Ecdysozoa</taxon>
        <taxon>Arthropoda</taxon>
        <taxon>Chelicerata</taxon>
        <taxon>Arachnida</taxon>
        <taxon>Acari</taxon>
        <taxon>Parasitiformes</taxon>
        <taxon>Ixodida</taxon>
        <taxon>Ixodoidea</taxon>
        <taxon>Ixodidae</taxon>
        <taxon>Amblyomminae</taxon>
        <taxon>Amblyomma</taxon>
    </lineage>
</organism>
<dbReference type="Proteomes" id="UP001321473">
    <property type="component" value="Unassembled WGS sequence"/>
</dbReference>
<dbReference type="AlphaFoldDB" id="A0AAQ4ESP0"/>
<protein>
    <submittedName>
        <fullName evidence="1">Uncharacterized protein</fullName>
    </submittedName>
</protein>
<name>A0AAQ4ESP0_AMBAM</name>
<gene>
    <name evidence="1" type="ORF">V5799_028990</name>
</gene>
<sequence length="117" mass="13003">MHLEGVYEWFSEEYRVKAKKKNVRSSYRRQEVAFQTNGAKAKSGGSATQARIFQCPTGASFHKESKKAGNTAAAAEEDRHVDALCLPEPLFISIAPCNDEAIQYTNTPIHPTNTPLF</sequence>
<reference evidence="1 2" key="1">
    <citation type="journal article" date="2023" name="Arcadia Sci">
        <title>De novo assembly of a long-read Amblyomma americanum tick genome.</title>
        <authorList>
            <person name="Chou S."/>
            <person name="Poskanzer K.E."/>
            <person name="Rollins M."/>
            <person name="Thuy-Boun P.S."/>
        </authorList>
    </citation>
    <scope>NUCLEOTIDE SEQUENCE [LARGE SCALE GENOMIC DNA]</scope>
    <source>
        <strain evidence="1">F_SG_1</strain>
        <tissue evidence="1">Salivary glands</tissue>
    </source>
</reference>
<comment type="caution">
    <text evidence="1">The sequence shown here is derived from an EMBL/GenBank/DDBJ whole genome shotgun (WGS) entry which is preliminary data.</text>
</comment>
<accession>A0AAQ4ESP0</accession>
<evidence type="ECO:0000313" key="2">
    <source>
        <dbReference type="Proteomes" id="UP001321473"/>
    </source>
</evidence>
<proteinExistence type="predicted"/>